<feature type="transmembrane region" description="Helical" evidence="4">
    <location>
        <begin position="247"/>
        <end position="271"/>
    </location>
</feature>
<dbReference type="Gene3D" id="3.80.10.10">
    <property type="entry name" value="Ribonuclease Inhibitor"/>
    <property type="match status" value="1"/>
</dbReference>
<reference evidence="6" key="1">
    <citation type="journal article" date="2017" name="bioRxiv">
        <title>Comparative analysis of the genomes of Stylophora pistillata and Acropora digitifera provides evidence for extensive differences between species of corals.</title>
        <authorList>
            <person name="Voolstra C.R."/>
            <person name="Li Y."/>
            <person name="Liew Y.J."/>
            <person name="Baumgarten S."/>
            <person name="Zoccola D."/>
            <person name="Flot J.-F."/>
            <person name="Tambutte S."/>
            <person name="Allemand D."/>
            <person name="Aranda M."/>
        </authorList>
    </citation>
    <scope>NUCLEOTIDE SEQUENCE [LARGE SCALE GENOMIC DNA]</scope>
</reference>
<dbReference type="SMART" id="SM00369">
    <property type="entry name" value="LRR_TYP"/>
    <property type="match status" value="3"/>
</dbReference>
<evidence type="ECO:0000313" key="6">
    <source>
        <dbReference type="Proteomes" id="UP000225706"/>
    </source>
</evidence>
<organism evidence="5 6">
    <name type="scientific">Stylophora pistillata</name>
    <name type="common">Smooth cauliflower coral</name>
    <dbReference type="NCBI Taxonomy" id="50429"/>
    <lineage>
        <taxon>Eukaryota</taxon>
        <taxon>Metazoa</taxon>
        <taxon>Cnidaria</taxon>
        <taxon>Anthozoa</taxon>
        <taxon>Hexacorallia</taxon>
        <taxon>Scleractinia</taxon>
        <taxon>Astrocoeniina</taxon>
        <taxon>Pocilloporidae</taxon>
        <taxon>Stylophora</taxon>
    </lineage>
</organism>
<dbReference type="AlphaFoldDB" id="A0A2B4S2M7"/>
<dbReference type="EMBL" id="LSMT01000212">
    <property type="protein sequence ID" value="PFX23299.1"/>
    <property type="molecule type" value="Genomic_DNA"/>
</dbReference>
<keyword evidence="3" id="KW-0677">Repeat</keyword>
<dbReference type="InterPro" id="IPR003591">
    <property type="entry name" value="Leu-rich_rpt_typical-subtyp"/>
</dbReference>
<dbReference type="Proteomes" id="UP000225706">
    <property type="component" value="Unassembled WGS sequence"/>
</dbReference>
<dbReference type="SMART" id="SM01411">
    <property type="entry name" value="Ephrin_rec_like"/>
    <property type="match status" value="1"/>
</dbReference>
<dbReference type="SUPFAM" id="SSF52058">
    <property type="entry name" value="L domain-like"/>
    <property type="match status" value="1"/>
</dbReference>
<dbReference type="InterPro" id="IPR001611">
    <property type="entry name" value="Leu-rich_rpt"/>
</dbReference>
<dbReference type="Gene3D" id="2.10.50.10">
    <property type="entry name" value="Tumor Necrosis Factor Receptor, subunit A, domain 2"/>
    <property type="match status" value="1"/>
</dbReference>
<dbReference type="OrthoDB" id="694479at2759"/>
<evidence type="ECO:0000256" key="3">
    <source>
        <dbReference type="ARBA" id="ARBA00022737"/>
    </source>
</evidence>
<comment type="caution">
    <text evidence="5">The sequence shown here is derived from an EMBL/GenBank/DDBJ whole genome shotgun (WGS) entry which is preliminary data.</text>
</comment>
<dbReference type="Pfam" id="PF13855">
    <property type="entry name" value="LRR_8"/>
    <property type="match status" value="1"/>
</dbReference>
<dbReference type="PANTHER" id="PTHR24373">
    <property type="entry name" value="SLIT RELATED LEUCINE-RICH REPEAT NEURONAL PROTEIN"/>
    <property type="match status" value="1"/>
</dbReference>
<proteinExistence type="predicted"/>
<keyword evidence="1" id="KW-0433">Leucine-rich repeat</keyword>
<dbReference type="PANTHER" id="PTHR24373:SF275">
    <property type="entry name" value="TIR DOMAIN-CONTAINING PROTEIN"/>
    <property type="match status" value="1"/>
</dbReference>
<accession>A0A2B4S2M7</accession>
<keyword evidence="6" id="KW-1185">Reference proteome</keyword>
<evidence type="ECO:0000256" key="4">
    <source>
        <dbReference type="SAM" id="Phobius"/>
    </source>
</evidence>
<dbReference type="InterPro" id="IPR032675">
    <property type="entry name" value="LRR_dom_sf"/>
</dbReference>
<keyword evidence="2" id="KW-0732">Signal</keyword>
<evidence type="ECO:0000256" key="2">
    <source>
        <dbReference type="ARBA" id="ARBA00022729"/>
    </source>
</evidence>
<protein>
    <submittedName>
        <fullName evidence="5">Vasorin</fullName>
    </submittedName>
</protein>
<name>A0A2B4S2M7_STYPI</name>
<sequence length="293" mass="32691">MGSLNGVLRRDFSRNHIGPNLTADIFNGFYNMSLLDFSRNHIGPNLTADIFNGFYNMSLLDLSFNKLRSIPDGAFTGCKQLQKLTLFSNHIKLLKTDTLEGVSTNVRLLISSKSLRKILPEIQNPLIECAPSAINYTLCGGKVDKAVRYGLLGSACDVTMPNPFLWCYNCSFSPAGTYGTPLLCLKCPAGGFYQDEMGQIECKNCSTGTYVPERHYLGKSATDCYSCPYVYSRPNVKDSGGGNNSTFINVMFLIFNSVVLIMVIGKGVHYLKDAYRCKRHQRLEMMEPLTYEH</sequence>
<keyword evidence="4" id="KW-1133">Transmembrane helix</keyword>
<dbReference type="InterPro" id="IPR050328">
    <property type="entry name" value="Dev_Immune_Receptor"/>
</dbReference>
<gene>
    <name evidence="5" type="primary">Vasn</name>
    <name evidence="5" type="ORF">AWC38_SpisGene12160</name>
</gene>
<evidence type="ECO:0000256" key="1">
    <source>
        <dbReference type="ARBA" id="ARBA00022614"/>
    </source>
</evidence>
<evidence type="ECO:0000313" key="5">
    <source>
        <dbReference type="EMBL" id="PFX23299.1"/>
    </source>
</evidence>
<keyword evidence="4" id="KW-0812">Transmembrane</keyword>
<keyword evidence="4" id="KW-0472">Membrane</keyword>